<sequence length="427" mass="49121">MDKALGLASTCHRFKILKAECLALLGRYLEAQSVASDILRMDSTNGDALYVRGLCLYYEDCIDKAVQFFVQALRMAPDHEKSRLACRNAKALKAKKEEGNKVFKNSNFEAAYRLYSEALAIDPNNIKTNAKLYCNRGTVGAKLNKPDQAIEDCTSAIKLDDTYIKAYLRRAQCYMDIEQYEEAVRDYEKVYQTEKTKEHKHLLKTAQLELKKSKRKDYYKVLGVGKNATEDEIKKAYRKRALMHHPDRHSAATPEVQKEEEKKFKEMGEAFTVLSDPKKKTRYDCGHDLEDDSNNMGDFNANNIFKTFFGGPAGGFSFESNHSIPSTWKCIFPVWLEMKNAIGNAVALWWTILSRRHPHKLIFMLPMFFAKCCFHMLKRHSVLLSEREMVLIMLGIFLKIFLAVTTTFDNILFKFKLTRATFGTFSN</sequence>
<evidence type="ECO:0000256" key="1">
    <source>
        <dbReference type="ARBA" id="ARBA00022737"/>
    </source>
</evidence>
<dbReference type="Proteomes" id="UP000193380">
    <property type="component" value="Unassembled WGS sequence"/>
</dbReference>
<dbReference type="PANTHER" id="PTHR45188:SF2">
    <property type="entry name" value="DNAJ HOMOLOG SUBFAMILY C MEMBER 7"/>
    <property type="match status" value="1"/>
</dbReference>
<evidence type="ECO:0000256" key="4">
    <source>
        <dbReference type="SAM" id="Phobius"/>
    </source>
</evidence>
<protein>
    <recommendedName>
        <fullName evidence="5">J domain-containing protein</fullName>
    </recommendedName>
</protein>
<dbReference type="EMBL" id="FR904707">
    <property type="protein sequence ID" value="CDQ70274.1"/>
    <property type="molecule type" value="Genomic_DNA"/>
</dbReference>
<name>A0A060WZ00_ONCMY</name>
<dbReference type="Gene3D" id="1.10.287.110">
    <property type="entry name" value="DnaJ domain"/>
    <property type="match status" value="1"/>
</dbReference>
<dbReference type="AlphaFoldDB" id="A0A060WZ00"/>
<dbReference type="FunFam" id="1.10.287.110:FF:000018">
    <property type="entry name" value="DnaJ (Hsp40) homolog, subfamily C, member 7"/>
    <property type="match status" value="1"/>
</dbReference>
<dbReference type="PROSITE" id="PS50076">
    <property type="entry name" value="DNAJ_2"/>
    <property type="match status" value="1"/>
</dbReference>
<dbReference type="PANTHER" id="PTHR45188">
    <property type="entry name" value="DNAJ PROTEIN P58IPK HOMOLOG"/>
    <property type="match status" value="1"/>
</dbReference>
<evidence type="ECO:0000313" key="7">
    <source>
        <dbReference type="Proteomes" id="UP000193380"/>
    </source>
</evidence>
<dbReference type="PaxDb" id="8022-A0A060WZ00"/>
<reference evidence="6" key="2">
    <citation type="submission" date="2014-03" db="EMBL/GenBank/DDBJ databases">
        <authorList>
            <person name="Genoscope - CEA"/>
        </authorList>
    </citation>
    <scope>NUCLEOTIDE SEQUENCE</scope>
</reference>
<dbReference type="SMART" id="SM00271">
    <property type="entry name" value="DnaJ"/>
    <property type="match status" value="1"/>
</dbReference>
<feature type="repeat" description="TPR" evidence="3">
    <location>
        <begin position="92"/>
        <end position="125"/>
    </location>
</feature>
<keyword evidence="4" id="KW-0812">Transmembrane</keyword>
<dbReference type="PROSITE" id="PS50005">
    <property type="entry name" value="TPR"/>
    <property type="match status" value="3"/>
</dbReference>
<dbReference type="InterPro" id="IPR001623">
    <property type="entry name" value="DnaJ_domain"/>
</dbReference>
<dbReference type="Gene3D" id="1.25.40.10">
    <property type="entry name" value="Tetratricopeptide repeat domain"/>
    <property type="match status" value="1"/>
</dbReference>
<dbReference type="InterPro" id="IPR036869">
    <property type="entry name" value="J_dom_sf"/>
</dbReference>
<feature type="repeat" description="TPR" evidence="3">
    <location>
        <begin position="46"/>
        <end position="79"/>
    </location>
</feature>
<evidence type="ECO:0000256" key="3">
    <source>
        <dbReference type="PROSITE-ProRule" id="PRU00339"/>
    </source>
</evidence>
<proteinExistence type="predicted"/>
<dbReference type="SUPFAM" id="SSF48452">
    <property type="entry name" value="TPR-like"/>
    <property type="match status" value="2"/>
</dbReference>
<keyword evidence="4" id="KW-0472">Membrane</keyword>
<dbReference type="Pfam" id="PF13181">
    <property type="entry name" value="TPR_8"/>
    <property type="match status" value="2"/>
</dbReference>
<accession>A0A060WZ00</accession>
<dbReference type="PRINTS" id="PR00625">
    <property type="entry name" value="JDOMAIN"/>
</dbReference>
<dbReference type="InterPro" id="IPR011990">
    <property type="entry name" value="TPR-like_helical_dom_sf"/>
</dbReference>
<evidence type="ECO:0000313" key="6">
    <source>
        <dbReference type="EMBL" id="CDQ70274.1"/>
    </source>
</evidence>
<dbReference type="SUPFAM" id="SSF46565">
    <property type="entry name" value="Chaperone J-domain"/>
    <property type="match status" value="1"/>
</dbReference>
<keyword evidence="2 3" id="KW-0802">TPR repeat</keyword>
<organism evidence="6 7">
    <name type="scientific">Oncorhynchus mykiss</name>
    <name type="common">Rainbow trout</name>
    <name type="synonym">Salmo gairdneri</name>
    <dbReference type="NCBI Taxonomy" id="8022"/>
    <lineage>
        <taxon>Eukaryota</taxon>
        <taxon>Metazoa</taxon>
        <taxon>Chordata</taxon>
        <taxon>Craniata</taxon>
        <taxon>Vertebrata</taxon>
        <taxon>Euteleostomi</taxon>
        <taxon>Actinopterygii</taxon>
        <taxon>Neopterygii</taxon>
        <taxon>Teleostei</taxon>
        <taxon>Protacanthopterygii</taxon>
        <taxon>Salmoniformes</taxon>
        <taxon>Salmonidae</taxon>
        <taxon>Salmoninae</taxon>
        <taxon>Oncorhynchus</taxon>
    </lineage>
</organism>
<dbReference type="Pfam" id="PF00226">
    <property type="entry name" value="DnaJ"/>
    <property type="match status" value="1"/>
</dbReference>
<dbReference type="InterPro" id="IPR019734">
    <property type="entry name" value="TPR_rpt"/>
</dbReference>
<gene>
    <name evidence="6" type="ORF">GSONMT00010249001</name>
</gene>
<keyword evidence="4" id="KW-1133">Transmembrane helix</keyword>
<feature type="repeat" description="TPR" evidence="3">
    <location>
        <begin position="164"/>
        <end position="197"/>
    </location>
</feature>
<evidence type="ECO:0000256" key="2">
    <source>
        <dbReference type="ARBA" id="ARBA00022803"/>
    </source>
</evidence>
<reference evidence="6" key="1">
    <citation type="journal article" date="2014" name="Nat. Commun.">
        <title>The rainbow trout genome provides novel insights into evolution after whole-genome duplication in vertebrates.</title>
        <authorList>
            <person name="Berthelot C."/>
            <person name="Brunet F."/>
            <person name="Chalopin D."/>
            <person name="Juanchich A."/>
            <person name="Bernard M."/>
            <person name="Noel B."/>
            <person name="Bento P."/>
            <person name="Da Silva C."/>
            <person name="Labadie K."/>
            <person name="Alberti A."/>
            <person name="Aury J.M."/>
            <person name="Louis A."/>
            <person name="Dehais P."/>
            <person name="Bardou P."/>
            <person name="Montfort J."/>
            <person name="Klopp C."/>
            <person name="Cabau C."/>
            <person name="Gaspin C."/>
            <person name="Thorgaard G.H."/>
            <person name="Boussaha M."/>
            <person name="Quillet E."/>
            <person name="Guyomard R."/>
            <person name="Galiana D."/>
            <person name="Bobe J."/>
            <person name="Volff J.N."/>
            <person name="Genet C."/>
            <person name="Wincker P."/>
            <person name="Jaillon O."/>
            <person name="Roest Crollius H."/>
            <person name="Guiguen Y."/>
        </authorList>
    </citation>
    <scope>NUCLEOTIDE SEQUENCE [LARGE SCALE GENOMIC DNA]</scope>
</reference>
<feature type="transmembrane region" description="Helical" evidence="4">
    <location>
        <begin position="389"/>
        <end position="408"/>
    </location>
</feature>
<feature type="domain" description="J" evidence="5">
    <location>
        <begin position="217"/>
        <end position="287"/>
    </location>
</feature>
<keyword evidence="1" id="KW-0677">Repeat</keyword>
<dbReference type="SMART" id="SM00028">
    <property type="entry name" value="TPR"/>
    <property type="match status" value="5"/>
</dbReference>
<dbReference type="STRING" id="8022.A0A060WZ00"/>
<evidence type="ECO:0000259" key="5">
    <source>
        <dbReference type="PROSITE" id="PS50076"/>
    </source>
</evidence>
<dbReference type="CDD" id="cd06257">
    <property type="entry name" value="DnaJ"/>
    <property type="match status" value="1"/>
</dbReference>